<name>A0A8J7SSZ4_9RHOB</name>
<proteinExistence type="predicted"/>
<sequence length="220" mass="24253">MPRTDRLYDAMEILRDGRLHRAAELAVRLGVSVRTIWRDMGTLMASGLPLEGERGVGYILRAPTTLPPLMLNGRELDALRAGLALVAEATDADLAQAARNLAAKIAAVTPAPAQADPQGLFAPRPHPQTRATPHLPLIRAAIKARERLSVSHIDALGRESHQDIRPLKTERRGKTWVLLAWCEARGDFQTYRLDRIVGLIATGETFPVEAGKRLADWKDR</sequence>
<dbReference type="Gene3D" id="1.10.10.10">
    <property type="entry name" value="Winged helix-like DNA-binding domain superfamily/Winged helix DNA-binding domain"/>
    <property type="match status" value="1"/>
</dbReference>
<dbReference type="InterPro" id="IPR036388">
    <property type="entry name" value="WH-like_DNA-bd_sf"/>
</dbReference>
<dbReference type="PANTHER" id="PTHR34580:SF3">
    <property type="entry name" value="PROTEIN PAFB"/>
    <property type="match status" value="1"/>
</dbReference>
<gene>
    <name evidence="3" type="ORF">JI744_03200</name>
</gene>
<dbReference type="SUPFAM" id="SSF46785">
    <property type="entry name" value="Winged helix' DNA-binding domain"/>
    <property type="match status" value="1"/>
</dbReference>
<evidence type="ECO:0000313" key="3">
    <source>
        <dbReference type="EMBL" id="MBL4927107.1"/>
    </source>
</evidence>
<feature type="domain" description="Helix-turn-helix type 11" evidence="1">
    <location>
        <begin position="6"/>
        <end position="59"/>
    </location>
</feature>
<evidence type="ECO:0000259" key="2">
    <source>
        <dbReference type="Pfam" id="PF13280"/>
    </source>
</evidence>
<dbReference type="AlphaFoldDB" id="A0A8J7SSZ4"/>
<dbReference type="Pfam" id="PF13280">
    <property type="entry name" value="WYL"/>
    <property type="match status" value="1"/>
</dbReference>
<evidence type="ECO:0000313" key="4">
    <source>
        <dbReference type="Proteomes" id="UP000619033"/>
    </source>
</evidence>
<dbReference type="Proteomes" id="UP000619033">
    <property type="component" value="Unassembled WGS sequence"/>
</dbReference>
<reference evidence="3" key="1">
    <citation type="submission" date="2021-01" db="EMBL/GenBank/DDBJ databases">
        <title>Genome seq and assembly of Tabrizicola sp. KVB23.</title>
        <authorList>
            <person name="Chhetri G."/>
        </authorList>
    </citation>
    <scope>NUCLEOTIDE SEQUENCE</scope>
    <source>
        <strain evidence="3">KVB23</strain>
    </source>
</reference>
<feature type="domain" description="WYL" evidence="2">
    <location>
        <begin position="134"/>
        <end position="197"/>
    </location>
</feature>
<dbReference type="RefSeq" id="WP_202658263.1">
    <property type="nucleotide sequence ID" value="NZ_JAESVP010000002.1"/>
</dbReference>
<dbReference type="InterPro" id="IPR036390">
    <property type="entry name" value="WH_DNA-bd_sf"/>
</dbReference>
<dbReference type="EMBL" id="JAESVP010000002">
    <property type="protein sequence ID" value="MBL4927107.1"/>
    <property type="molecule type" value="Genomic_DNA"/>
</dbReference>
<dbReference type="InterPro" id="IPR026881">
    <property type="entry name" value="WYL_dom"/>
</dbReference>
<dbReference type="Pfam" id="PF08279">
    <property type="entry name" value="HTH_11"/>
    <property type="match status" value="1"/>
</dbReference>
<accession>A0A8J7SSZ4</accession>
<dbReference type="PANTHER" id="PTHR34580">
    <property type="match status" value="1"/>
</dbReference>
<organism evidence="3 4">
    <name type="scientific">Fuscibacter oryzae</name>
    <dbReference type="NCBI Taxonomy" id="2803939"/>
    <lineage>
        <taxon>Bacteria</taxon>
        <taxon>Pseudomonadati</taxon>
        <taxon>Pseudomonadota</taxon>
        <taxon>Alphaproteobacteria</taxon>
        <taxon>Rhodobacterales</taxon>
        <taxon>Paracoccaceae</taxon>
        <taxon>Fuscibacter</taxon>
    </lineage>
</organism>
<comment type="caution">
    <text evidence="3">The sequence shown here is derived from an EMBL/GenBank/DDBJ whole genome shotgun (WGS) entry which is preliminary data.</text>
</comment>
<evidence type="ECO:0000259" key="1">
    <source>
        <dbReference type="Pfam" id="PF08279"/>
    </source>
</evidence>
<dbReference type="InterPro" id="IPR013196">
    <property type="entry name" value="HTH_11"/>
</dbReference>
<dbReference type="PROSITE" id="PS52050">
    <property type="entry name" value="WYL"/>
    <property type="match status" value="1"/>
</dbReference>
<protein>
    <submittedName>
        <fullName evidence="3">YafY family transcriptional regulator</fullName>
    </submittedName>
</protein>
<dbReference type="InterPro" id="IPR051534">
    <property type="entry name" value="CBASS_pafABC_assoc_protein"/>
</dbReference>
<keyword evidence="4" id="KW-1185">Reference proteome</keyword>